<feature type="transmembrane region" description="Helical" evidence="1">
    <location>
        <begin position="169"/>
        <end position="190"/>
    </location>
</feature>
<keyword evidence="1" id="KW-0472">Membrane</keyword>
<protein>
    <recommendedName>
        <fullName evidence="2">CAAX prenyl protease 2/Lysostaphin resistance protein A-like domain-containing protein</fullName>
    </recommendedName>
</protein>
<evidence type="ECO:0000313" key="3">
    <source>
        <dbReference type="EMBL" id="EKN67404.1"/>
    </source>
</evidence>
<feature type="transmembrane region" description="Helical" evidence="1">
    <location>
        <begin position="123"/>
        <end position="139"/>
    </location>
</feature>
<keyword evidence="4" id="KW-1185">Reference proteome</keyword>
<dbReference type="GO" id="GO:0004175">
    <property type="term" value="F:endopeptidase activity"/>
    <property type="evidence" value="ECO:0007669"/>
    <property type="project" value="UniProtKB-ARBA"/>
</dbReference>
<evidence type="ECO:0000313" key="4">
    <source>
        <dbReference type="Proteomes" id="UP000006315"/>
    </source>
</evidence>
<dbReference type="PATRIC" id="fig|1131731.3.peg.2007"/>
<dbReference type="RefSeq" id="WP_003331209.1">
    <property type="nucleotide sequence ID" value="NZ_AJLR01000048.1"/>
</dbReference>
<dbReference type="EMBL" id="AJLR01000048">
    <property type="protein sequence ID" value="EKN67404.1"/>
    <property type="molecule type" value="Genomic_DNA"/>
</dbReference>
<sequence length="198" mass="23390">MAKRQAELINQMEDKEVLFHLYLTQIMIIILTGIIGFFLFEDLESFFELWEWNPKEILLFGGGSAIIVIIIDTILMKVLPKHMYDDGGINEKVFKNRPVWHMFIICLVVALSEELFFRGVLQTHFGYFIASIVFAILHFRYLFKWALLLVVISLSFYIGWIYIITENLFVTIFMHFLIDFVFALMIRINYLGTVLNER</sequence>
<dbReference type="GeneID" id="89467792"/>
<dbReference type="Pfam" id="PF02517">
    <property type="entry name" value="Rce1-like"/>
    <property type="match status" value="1"/>
</dbReference>
<dbReference type="AlphaFoldDB" id="K6DGG5"/>
<proteinExistence type="predicted"/>
<feature type="transmembrane region" description="Helical" evidence="1">
    <location>
        <begin position="99"/>
        <end position="117"/>
    </location>
</feature>
<dbReference type="STRING" id="1131731.BAZO_09586"/>
<evidence type="ECO:0000256" key="1">
    <source>
        <dbReference type="SAM" id="Phobius"/>
    </source>
</evidence>
<dbReference type="Proteomes" id="UP000006315">
    <property type="component" value="Unassembled WGS sequence"/>
</dbReference>
<name>K6DGG5_SCHAZ</name>
<dbReference type="InterPro" id="IPR003675">
    <property type="entry name" value="Rce1/LyrA-like_dom"/>
</dbReference>
<feature type="transmembrane region" description="Helical" evidence="1">
    <location>
        <begin position="21"/>
        <end position="40"/>
    </location>
</feature>
<gene>
    <name evidence="3" type="ORF">BAZO_09586</name>
</gene>
<feature type="domain" description="CAAX prenyl protease 2/Lysostaphin resistance protein A-like" evidence="2">
    <location>
        <begin position="97"/>
        <end position="181"/>
    </location>
</feature>
<feature type="transmembrane region" description="Helical" evidence="1">
    <location>
        <begin position="146"/>
        <end position="163"/>
    </location>
</feature>
<accession>K6DGG5</accession>
<organism evidence="3 4">
    <name type="scientific">Schinkia azotoformans LMG 9581</name>
    <dbReference type="NCBI Taxonomy" id="1131731"/>
    <lineage>
        <taxon>Bacteria</taxon>
        <taxon>Bacillati</taxon>
        <taxon>Bacillota</taxon>
        <taxon>Bacilli</taxon>
        <taxon>Bacillales</taxon>
        <taxon>Bacillaceae</taxon>
        <taxon>Calidifontibacillus/Schinkia group</taxon>
        <taxon>Schinkia</taxon>
    </lineage>
</organism>
<dbReference type="GO" id="GO:0080120">
    <property type="term" value="P:CAAX-box protein maturation"/>
    <property type="evidence" value="ECO:0007669"/>
    <property type="project" value="UniProtKB-ARBA"/>
</dbReference>
<reference evidence="3 4" key="1">
    <citation type="journal article" date="2012" name="Front. Microbiol.">
        <title>Redundancy and modularity in membrane-associated dissimilatory nitrate reduction in Bacillus.</title>
        <authorList>
            <person name="Heylen K."/>
            <person name="Keltjens J."/>
        </authorList>
    </citation>
    <scope>NUCLEOTIDE SEQUENCE [LARGE SCALE GENOMIC DNA]</scope>
    <source>
        <strain evidence="3 4">LMG 9581</strain>
    </source>
</reference>
<evidence type="ECO:0000259" key="2">
    <source>
        <dbReference type="Pfam" id="PF02517"/>
    </source>
</evidence>
<feature type="transmembrane region" description="Helical" evidence="1">
    <location>
        <begin position="60"/>
        <end position="79"/>
    </location>
</feature>
<keyword evidence="1" id="KW-1133">Transmembrane helix</keyword>
<keyword evidence="1" id="KW-0812">Transmembrane</keyword>
<comment type="caution">
    <text evidence="3">The sequence shown here is derived from an EMBL/GenBank/DDBJ whole genome shotgun (WGS) entry which is preliminary data.</text>
</comment>